<evidence type="ECO:0000313" key="2">
    <source>
        <dbReference type="EMBL" id="GAG11213.1"/>
    </source>
</evidence>
<gene>
    <name evidence="2" type="ORF">S01H1_41098</name>
</gene>
<name>X0VFF5_9ZZZZ</name>
<evidence type="ECO:0000256" key="1">
    <source>
        <dbReference type="SAM" id="Coils"/>
    </source>
</evidence>
<comment type="caution">
    <text evidence="2">The sequence shown here is derived from an EMBL/GenBank/DDBJ whole genome shotgun (WGS) entry which is preliminary data.</text>
</comment>
<protein>
    <recommendedName>
        <fullName evidence="3">ATP synthase archaeal subunit H</fullName>
    </recommendedName>
</protein>
<feature type="coiled-coil region" evidence="1">
    <location>
        <begin position="17"/>
        <end position="55"/>
    </location>
</feature>
<dbReference type="Gene3D" id="1.20.5.2950">
    <property type="match status" value="1"/>
</dbReference>
<sequence>MSAPERGSDRPTMKEVVDTILKAEEEAKKRIAETREEAKRLVADAEVEARRLVESEREAAHKRAREIVEQAVAETKADRAAKLDATLAKVGDLKSTKGEAMHRAVEKAYERIVRVEHGA</sequence>
<evidence type="ECO:0008006" key="3">
    <source>
        <dbReference type="Google" id="ProtNLM"/>
    </source>
</evidence>
<dbReference type="EMBL" id="BARS01026047">
    <property type="protein sequence ID" value="GAG11213.1"/>
    <property type="molecule type" value="Genomic_DNA"/>
</dbReference>
<dbReference type="AlphaFoldDB" id="X0VFF5"/>
<organism evidence="2">
    <name type="scientific">marine sediment metagenome</name>
    <dbReference type="NCBI Taxonomy" id="412755"/>
    <lineage>
        <taxon>unclassified sequences</taxon>
        <taxon>metagenomes</taxon>
        <taxon>ecological metagenomes</taxon>
    </lineage>
</organism>
<accession>X0VFF5</accession>
<proteinExistence type="predicted"/>
<reference evidence="2" key="1">
    <citation type="journal article" date="2014" name="Front. Microbiol.">
        <title>High frequency of phylogenetically diverse reductive dehalogenase-homologous genes in deep subseafloor sedimentary metagenomes.</title>
        <authorList>
            <person name="Kawai M."/>
            <person name="Futagami T."/>
            <person name="Toyoda A."/>
            <person name="Takaki Y."/>
            <person name="Nishi S."/>
            <person name="Hori S."/>
            <person name="Arai W."/>
            <person name="Tsubouchi T."/>
            <person name="Morono Y."/>
            <person name="Uchiyama I."/>
            <person name="Ito T."/>
            <person name="Fujiyama A."/>
            <person name="Inagaki F."/>
            <person name="Takami H."/>
        </authorList>
    </citation>
    <scope>NUCLEOTIDE SEQUENCE</scope>
    <source>
        <strain evidence="2">Expedition CK06-06</strain>
    </source>
</reference>
<keyword evidence="1" id="KW-0175">Coiled coil</keyword>